<evidence type="ECO:0000313" key="2">
    <source>
        <dbReference type="EMBL" id="QJT08988.1"/>
    </source>
</evidence>
<dbReference type="Proteomes" id="UP000503251">
    <property type="component" value="Chromosome"/>
</dbReference>
<evidence type="ECO:0000259" key="1">
    <source>
        <dbReference type="PROSITE" id="PS50172"/>
    </source>
</evidence>
<dbReference type="Gene3D" id="3.40.50.10190">
    <property type="entry name" value="BRCT domain"/>
    <property type="match status" value="1"/>
</dbReference>
<dbReference type="SUPFAM" id="SSF52113">
    <property type="entry name" value="BRCT domain"/>
    <property type="match status" value="1"/>
</dbReference>
<accession>A0ABX6NEF4</accession>
<reference evidence="2 3" key="1">
    <citation type="submission" date="2019-04" db="EMBL/GenBank/DDBJ databases">
        <title>Isolation and culture of sulfate reducing bacteria from the cold seep of the South China Sea.</title>
        <authorList>
            <person name="Sun C."/>
            <person name="Liu R."/>
        </authorList>
    </citation>
    <scope>NUCLEOTIDE SEQUENCE [LARGE SCALE GENOMIC DNA]</scope>
    <source>
        <strain evidence="2 3">CS1</strain>
    </source>
</reference>
<dbReference type="InterPro" id="IPR001357">
    <property type="entry name" value="BRCT_dom"/>
</dbReference>
<feature type="domain" description="BRCT" evidence="1">
    <location>
        <begin position="117"/>
        <end position="202"/>
    </location>
</feature>
<dbReference type="InterPro" id="IPR036420">
    <property type="entry name" value="BRCT_dom_sf"/>
</dbReference>
<dbReference type="EMBL" id="CP039543">
    <property type="protein sequence ID" value="QJT08988.1"/>
    <property type="molecule type" value="Genomic_DNA"/>
</dbReference>
<dbReference type="PROSITE" id="PS50172">
    <property type="entry name" value="BRCT"/>
    <property type="match status" value="1"/>
</dbReference>
<keyword evidence="3" id="KW-1185">Reference proteome</keyword>
<proteinExistence type="predicted"/>
<organism evidence="2 3">
    <name type="scientific">Oceanidesulfovibrio marinus</name>
    <dbReference type="NCBI Taxonomy" id="370038"/>
    <lineage>
        <taxon>Bacteria</taxon>
        <taxon>Pseudomonadati</taxon>
        <taxon>Thermodesulfobacteriota</taxon>
        <taxon>Desulfovibrionia</taxon>
        <taxon>Desulfovibrionales</taxon>
        <taxon>Desulfovibrionaceae</taxon>
        <taxon>Oceanidesulfovibrio</taxon>
    </lineage>
</organism>
<sequence>MIHDSYRSFRREALEARSLDTLIGLCKGIVADGQVNQAEAEFLLNWLRANREVAHMFPANVIYPRIVEFLADGCLDKEEGRELLWLLRHASGEEGQQARVNMSTAIAFDDPQPVIEFEGSKFCLTGQFAYGSRSDVADRIRALGGVVSGNVLKKGCYLVIGCMSSQSWLHETHGTKITKAVEARAAGCPVAVISEEHWCEECQCTEGEIMGTGGSQGYSAQLRQVFKKMGSDP</sequence>
<gene>
    <name evidence="2" type="ORF">E8L03_08605</name>
</gene>
<protein>
    <recommendedName>
        <fullName evidence="1">BRCT domain-containing protein</fullName>
    </recommendedName>
</protein>
<dbReference type="CDD" id="cd17748">
    <property type="entry name" value="BRCT_DNA_ligase_like"/>
    <property type="match status" value="1"/>
</dbReference>
<dbReference type="RefSeq" id="WP_171267107.1">
    <property type="nucleotide sequence ID" value="NZ_CP039543.1"/>
</dbReference>
<evidence type="ECO:0000313" key="3">
    <source>
        <dbReference type="Proteomes" id="UP000503251"/>
    </source>
</evidence>
<name>A0ABX6NEF4_9BACT</name>